<sequence length="126" mass="14486">MSPWSPKAYQVLAIPENLPTSHLPEARKSKYREALGIISQVQTRSARFRRGTKRAAKSLRSKRLISQRREVVFQLVVFGFQRDRKLQGGNTALYKKAAKSSRNKRVISQRCAKFFLQLGVIGLQWL</sequence>
<dbReference type="AlphaFoldDB" id="A5BZ99"/>
<gene>
    <name evidence="1" type="ORF">VITISV_040445</name>
</gene>
<reference evidence="1" key="1">
    <citation type="journal article" date="2007" name="PLoS ONE">
        <title>The first genome sequence of an elite grapevine cultivar (Pinot noir Vitis vinifera L.): coping with a highly heterozygous genome.</title>
        <authorList>
            <person name="Velasco R."/>
            <person name="Zharkikh A."/>
            <person name="Troggio M."/>
            <person name="Cartwright D.A."/>
            <person name="Cestaro A."/>
            <person name="Pruss D."/>
            <person name="Pindo M."/>
            <person name="FitzGerald L.M."/>
            <person name="Vezzulli S."/>
            <person name="Reid J."/>
            <person name="Malacarne G."/>
            <person name="Iliev D."/>
            <person name="Coppola G."/>
            <person name="Wardell B."/>
            <person name="Micheletti D."/>
            <person name="Macalma T."/>
            <person name="Facci M."/>
            <person name="Mitchell J.T."/>
            <person name="Perazzolli M."/>
            <person name="Eldredge G."/>
            <person name="Gatto P."/>
            <person name="Oyzerski R."/>
            <person name="Moretto M."/>
            <person name="Gutin N."/>
            <person name="Stefanini M."/>
            <person name="Chen Y."/>
            <person name="Segala C."/>
            <person name="Davenport C."/>
            <person name="Dematte L."/>
            <person name="Mraz A."/>
            <person name="Battilana J."/>
            <person name="Stormo K."/>
            <person name="Costa F."/>
            <person name="Tao Q."/>
            <person name="Si-Ammour A."/>
            <person name="Harkins T."/>
            <person name="Lackey A."/>
            <person name="Perbost C."/>
            <person name="Taillon B."/>
            <person name="Stella A."/>
            <person name="Solovyev V."/>
            <person name="Fawcett J.A."/>
            <person name="Sterck L."/>
            <person name="Vandepoele K."/>
            <person name="Grando S.M."/>
            <person name="Toppo S."/>
            <person name="Moser C."/>
            <person name="Lanchbury J."/>
            <person name="Bogden R."/>
            <person name="Skolnick M."/>
            <person name="Sgaramella V."/>
            <person name="Bhatnagar S.K."/>
            <person name="Fontana P."/>
            <person name="Gutin A."/>
            <person name="Van de Peer Y."/>
            <person name="Salamini F."/>
            <person name="Viola R."/>
        </authorList>
    </citation>
    <scope>NUCLEOTIDE SEQUENCE</scope>
</reference>
<proteinExistence type="predicted"/>
<dbReference type="EMBL" id="AM476600">
    <property type="protein sequence ID" value="CAN79486.1"/>
    <property type="molecule type" value="Genomic_DNA"/>
</dbReference>
<organism evidence="1">
    <name type="scientific">Vitis vinifera</name>
    <name type="common">Grape</name>
    <dbReference type="NCBI Taxonomy" id="29760"/>
    <lineage>
        <taxon>Eukaryota</taxon>
        <taxon>Viridiplantae</taxon>
        <taxon>Streptophyta</taxon>
        <taxon>Embryophyta</taxon>
        <taxon>Tracheophyta</taxon>
        <taxon>Spermatophyta</taxon>
        <taxon>Magnoliopsida</taxon>
        <taxon>eudicotyledons</taxon>
        <taxon>Gunneridae</taxon>
        <taxon>Pentapetalae</taxon>
        <taxon>rosids</taxon>
        <taxon>Vitales</taxon>
        <taxon>Vitaceae</taxon>
        <taxon>Viteae</taxon>
        <taxon>Vitis</taxon>
    </lineage>
</organism>
<protein>
    <submittedName>
        <fullName evidence="1">Uncharacterized protein</fullName>
    </submittedName>
</protein>
<name>A5BZ99_VITVI</name>
<evidence type="ECO:0000313" key="1">
    <source>
        <dbReference type="EMBL" id="CAN79486.1"/>
    </source>
</evidence>
<accession>A5BZ99</accession>